<accession>A0A292Q2X8</accession>
<reference evidence="2" key="1">
    <citation type="submission" date="2015-10" db="EMBL/GenBank/DDBJ databases">
        <authorList>
            <person name="Regsiter A."/>
            <person name="william w."/>
        </authorList>
    </citation>
    <scope>NUCLEOTIDE SEQUENCE</scope>
    <source>
        <strain evidence="2">Montdore</strain>
    </source>
</reference>
<keyword evidence="3" id="KW-1185">Reference proteome</keyword>
<feature type="compositionally biased region" description="Polar residues" evidence="1">
    <location>
        <begin position="13"/>
        <end position="31"/>
    </location>
</feature>
<evidence type="ECO:0000313" key="3">
    <source>
        <dbReference type="Proteomes" id="UP001412239"/>
    </source>
</evidence>
<proteinExistence type="predicted"/>
<gene>
    <name evidence="2" type="ORF">GSTUAT00001706001</name>
</gene>
<evidence type="ECO:0000256" key="1">
    <source>
        <dbReference type="SAM" id="MobiDB-lite"/>
    </source>
</evidence>
<feature type="region of interest" description="Disordered" evidence="1">
    <location>
        <begin position="13"/>
        <end position="46"/>
    </location>
</feature>
<protein>
    <submittedName>
        <fullName evidence="2">Uncharacterized protein</fullName>
    </submittedName>
</protein>
<dbReference type="EMBL" id="LN890961">
    <property type="protein sequence ID" value="CUS14192.1"/>
    <property type="molecule type" value="Genomic_DNA"/>
</dbReference>
<dbReference type="Proteomes" id="UP001412239">
    <property type="component" value="Unassembled WGS sequence"/>
</dbReference>
<sequence length="177" mass="19744">MFGYYVLTHTFSSSPNEKTIPRSHSCSTSGLSKALKDPTTGNPEPPEIACPVSVCPLVFKGEMGDGYLWRHLKRPGIHGRTGDEKAAWLNLHKIEHDRLVATRITRAQRRSQANKNKAKAQMSRAAELELRARNMGITEETLIAQKVKIWEGMCAAKRSGDSVGYDAWVLLDFYTSP</sequence>
<evidence type="ECO:0000313" key="2">
    <source>
        <dbReference type="EMBL" id="CUS14192.1"/>
    </source>
</evidence>
<organism evidence="2 3">
    <name type="scientific">Tuber aestivum</name>
    <name type="common">summer truffle</name>
    <dbReference type="NCBI Taxonomy" id="59557"/>
    <lineage>
        <taxon>Eukaryota</taxon>
        <taxon>Fungi</taxon>
        <taxon>Dikarya</taxon>
        <taxon>Ascomycota</taxon>
        <taxon>Pezizomycotina</taxon>
        <taxon>Pezizomycetes</taxon>
        <taxon>Pezizales</taxon>
        <taxon>Tuberaceae</taxon>
        <taxon>Tuber</taxon>
    </lineage>
</organism>
<name>A0A292Q2X8_9PEZI</name>
<dbReference type="AlphaFoldDB" id="A0A292Q2X8"/>